<protein>
    <submittedName>
        <fullName evidence="1">Uncharacterized protein</fullName>
    </submittedName>
</protein>
<dbReference type="Proteomes" id="UP001059596">
    <property type="component" value="Unassembled WGS sequence"/>
</dbReference>
<gene>
    <name evidence="1" type="ORF">M5D96_009469</name>
</gene>
<dbReference type="Gene3D" id="3.30.420.10">
    <property type="entry name" value="Ribonuclease H-like superfamily/Ribonuclease H"/>
    <property type="match status" value="1"/>
</dbReference>
<name>A0A9P9YJ08_9MUSC</name>
<dbReference type="InterPro" id="IPR012337">
    <property type="entry name" value="RNaseH-like_sf"/>
</dbReference>
<accession>A0A9P9YJ08</accession>
<dbReference type="InterPro" id="IPR036397">
    <property type="entry name" value="RNaseH_sf"/>
</dbReference>
<dbReference type="GO" id="GO:0003676">
    <property type="term" value="F:nucleic acid binding"/>
    <property type="evidence" value="ECO:0007669"/>
    <property type="project" value="InterPro"/>
</dbReference>
<sequence length="54" mass="6204">HSLSHPIKRFTRWPEAVPLSTITAETIAASAFWTQWAFRFGSLKKITTDQDPIF</sequence>
<evidence type="ECO:0000313" key="1">
    <source>
        <dbReference type="EMBL" id="KAI8037665.1"/>
    </source>
</evidence>
<dbReference type="AlphaFoldDB" id="A0A9P9YJ08"/>
<organism evidence="1 2">
    <name type="scientific">Drosophila gunungcola</name>
    <name type="common">fruit fly</name>
    <dbReference type="NCBI Taxonomy" id="103775"/>
    <lineage>
        <taxon>Eukaryota</taxon>
        <taxon>Metazoa</taxon>
        <taxon>Ecdysozoa</taxon>
        <taxon>Arthropoda</taxon>
        <taxon>Hexapoda</taxon>
        <taxon>Insecta</taxon>
        <taxon>Pterygota</taxon>
        <taxon>Neoptera</taxon>
        <taxon>Endopterygota</taxon>
        <taxon>Diptera</taxon>
        <taxon>Brachycera</taxon>
        <taxon>Muscomorpha</taxon>
        <taxon>Ephydroidea</taxon>
        <taxon>Drosophilidae</taxon>
        <taxon>Drosophila</taxon>
        <taxon>Sophophora</taxon>
    </lineage>
</organism>
<feature type="non-terminal residue" evidence="1">
    <location>
        <position position="1"/>
    </location>
</feature>
<keyword evidence="2" id="KW-1185">Reference proteome</keyword>
<dbReference type="SUPFAM" id="SSF53098">
    <property type="entry name" value="Ribonuclease H-like"/>
    <property type="match status" value="1"/>
</dbReference>
<reference evidence="1" key="1">
    <citation type="journal article" date="2023" name="Genome Biol. Evol.">
        <title>Long-read-based Genome Assembly of Drosophila gunungcola Reveals Fewer Chemosensory Genes in Flower-breeding Species.</title>
        <authorList>
            <person name="Negi A."/>
            <person name="Liao B.Y."/>
            <person name="Yeh S.D."/>
        </authorList>
    </citation>
    <scope>NUCLEOTIDE SEQUENCE</scope>
    <source>
        <strain evidence="1">Sukarami</strain>
    </source>
</reference>
<dbReference type="EMBL" id="JAMKOV010000011">
    <property type="protein sequence ID" value="KAI8037665.1"/>
    <property type="molecule type" value="Genomic_DNA"/>
</dbReference>
<proteinExistence type="predicted"/>
<comment type="caution">
    <text evidence="1">The sequence shown here is derived from an EMBL/GenBank/DDBJ whole genome shotgun (WGS) entry which is preliminary data.</text>
</comment>
<evidence type="ECO:0000313" key="2">
    <source>
        <dbReference type="Proteomes" id="UP001059596"/>
    </source>
</evidence>